<feature type="region of interest" description="Disordered" evidence="1">
    <location>
        <begin position="149"/>
        <end position="178"/>
    </location>
</feature>
<feature type="region of interest" description="Disordered" evidence="1">
    <location>
        <begin position="570"/>
        <end position="675"/>
    </location>
</feature>
<dbReference type="PANTHER" id="PTHR37028:SF4">
    <property type="entry name" value="ALMS MOTIF DOMAIN-CONTAINING PROTEIN"/>
    <property type="match status" value="1"/>
</dbReference>
<accession>A0A836GUK5</accession>
<protein>
    <submittedName>
        <fullName evidence="2">Uncharacterized protein</fullName>
    </submittedName>
</protein>
<evidence type="ECO:0000313" key="2">
    <source>
        <dbReference type="EMBL" id="KAG5470148.1"/>
    </source>
</evidence>
<feature type="compositionally biased region" description="Low complexity" evidence="1">
    <location>
        <begin position="25"/>
        <end position="45"/>
    </location>
</feature>
<keyword evidence="3" id="KW-1185">Reference proteome</keyword>
<feature type="compositionally biased region" description="Basic and acidic residues" evidence="1">
    <location>
        <begin position="889"/>
        <end position="906"/>
    </location>
</feature>
<feature type="compositionally biased region" description="Polar residues" evidence="1">
    <location>
        <begin position="616"/>
        <end position="641"/>
    </location>
</feature>
<feature type="compositionally biased region" description="Polar residues" evidence="1">
    <location>
        <begin position="735"/>
        <end position="746"/>
    </location>
</feature>
<evidence type="ECO:0000313" key="3">
    <source>
        <dbReference type="Proteomes" id="UP000674143"/>
    </source>
</evidence>
<proteinExistence type="predicted"/>
<organism evidence="2 3">
    <name type="scientific">Leishmania orientalis</name>
    <dbReference type="NCBI Taxonomy" id="2249476"/>
    <lineage>
        <taxon>Eukaryota</taxon>
        <taxon>Discoba</taxon>
        <taxon>Euglenozoa</taxon>
        <taxon>Kinetoplastea</taxon>
        <taxon>Metakinetoplastina</taxon>
        <taxon>Trypanosomatida</taxon>
        <taxon>Trypanosomatidae</taxon>
        <taxon>Leishmaniinae</taxon>
        <taxon>Leishmania</taxon>
    </lineage>
</organism>
<feature type="compositionally biased region" description="Polar residues" evidence="1">
    <location>
        <begin position="1054"/>
        <end position="1064"/>
    </location>
</feature>
<name>A0A836GUK5_9TRYP</name>
<comment type="caution">
    <text evidence="2">The sequence shown here is derived from an EMBL/GenBank/DDBJ whole genome shotgun (WGS) entry which is preliminary data.</text>
</comment>
<feature type="region of interest" description="Disordered" evidence="1">
    <location>
        <begin position="889"/>
        <end position="920"/>
    </location>
</feature>
<dbReference type="Proteomes" id="UP000674143">
    <property type="component" value="Unassembled WGS sequence"/>
</dbReference>
<feature type="region of interest" description="Disordered" evidence="1">
    <location>
        <begin position="342"/>
        <end position="380"/>
    </location>
</feature>
<dbReference type="KEGG" id="loi:92358796"/>
<feature type="compositionally biased region" description="Low complexity" evidence="1">
    <location>
        <begin position="56"/>
        <end position="67"/>
    </location>
</feature>
<evidence type="ECO:0000256" key="1">
    <source>
        <dbReference type="SAM" id="MobiDB-lite"/>
    </source>
</evidence>
<reference evidence="3" key="2">
    <citation type="journal article" date="2021" name="Sci. Data">
        <title>Chromosome-scale genome sequencing, assembly and annotation of six genomes from subfamily Leishmaniinae.</title>
        <authorList>
            <person name="Almutairi H."/>
            <person name="Urbaniak M.D."/>
            <person name="Bates M.D."/>
            <person name="Jariyapan N."/>
            <person name="Kwakye-Nuako G."/>
            <person name="Thomaz Soccol V."/>
            <person name="Al-Salem W.S."/>
            <person name="Dillon R.J."/>
            <person name="Bates P.A."/>
            <person name="Gatherer D."/>
        </authorList>
    </citation>
    <scope>NUCLEOTIDE SEQUENCE [LARGE SCALE GENOMIC DNA]</scope>
</reference>
<reference evidence="3" key="1">
    <citation type="journal article" date="2021" name="Microbiol. Resour. Announc.">
        <title>LGAAP: Leishmaniinae Genome Assembly and Annotation Pipeline.</title>
        <authorList>
            <person name="Almutairi H."/>
            <person name="Urbaniak M.D."/>
            <person name="Bates M.D."/>
            <person name="Jariyapan N."/>
            <person name="Kwakye-Nuako G."/>
            <person name="Thomaz-Soccol V."/>
            <person name="Al-Salem W.S."/>
            <person name="Dillon R.J."/>
            <person name="Bates P.A."/>
            <person name="Gatherer D."/>
        </authorList>
    </citation>
    <scope>NUCLEOTIDE SEQUENCE [LARGE SCALE GENOMIC DNA]</scope>
</reference>
<dbReference type="EMBL" id="JAFHLR010000032">
    <property type="protein sequence ID" value="KAG5470148.1"/>
    <property type="molecule type" value="Genomic_DNA"/>
</dbReference>
<feature type="region of interest" description="Disordered" evidence="1">
    <location>
        <begin position="1040"/>
        <end position="1070"/>
    </location>
</feature>
<feature type="region of interest" description="Disordered" evidence="1">
    <location>
        <begin position="398"/>
        <end position="422"/>
    </location>
</feature>
<dbReference type="PANTHER" id="PTHR37028">
    <property type="entry name" value="UNNAMED PRODUCT-RELATED"/>
    <property type="match status" value="1"/>
</dbReference>
<gene>
    <name evidence="2" type="ORF">LSCM4_02842</name>
</gene>
<feature type="region of interest" description="Disordered" evidence="1">
    <location>
        <begin position="1"/>
        <end position="89"/>
    </location>
</feature>
<feature type="region of interest" description="Disordered" evidence="1">
    <location>
        <begin position="722"/>
        <end position="746"/>
    </location>
</feature>
<dbReference type="RefSeq" id="XP_067060414.1">
    <property type="nucleotide sequence ID" value="XM_067204862.1"/>
</dbReference>
<dbReference type="GeneID" id="92358796"/>
<sequence length="1181" mass="127974">MQLATKRTDTNVAGGEVAPAVATFSSPHRSSSSSAPATPSASPAPQRAGESSLMNATTETVAVTLLTPSQEAGARCHHSRASSSAESRDSVDELASSAFLDCRSAAPLLTTYSQQQQEQPSSSVDYISFTARGASTESPNAFRIRTFHHDVGGGSEESDEERVGGGHTGRNTEETNEPDNAASEAAAVHDAIIEVAVAVNDDLAPTPRETREGGQQMASAVDEMAEVNEDTSSDALLCASNTLREKDRWPERQLSILRGGLSTEDVDTALTPAAASCLAAPRRTDSKEWTATRKTALEQLRAKLHHAATAANTAFQCPWPSRSSESEPGRAHVLHCSSEALITPGHPLQPSPSFEDLSQANAAGETARSSETCDRPQSETNTAADILAKLLGESYIKNSADSDQSSRSRKGAETDGGVDDGESLSLLISTTHTPATAAAGLAGTSVSNIDASGGRFVVRPALSADVSGISPIKNEAPSILAELYSTPDSRPPAAAILRPSSRSLTVATPSSLAYGRRTLQDALEAMQEPSADVATGDFCTVQTAPSTASASVEATSVSDRELRNASMMTAAATSDAEDPLQSRHSSRRHHASLLDRRQVLSGAVPDPNGDDGAGSGTQSHAEASLLAQTASCRGETTQLNRGRSRGRQAQPCTEHSAAKASTVLPAHESTELTRPSEWRQHRIEQEMRAKEMAECTFHPLLSPGTRAIVRLAQERELERTLHEEEREGALAAGTRSKSAQTRSSETFLDPSTLRATLQTVYERLYPAELSAAASCRQILDQEMEYRRLAREELILLRRRCGVAQRAPRSARGGGVTRTRDQFNSFMSTILQTDWKEAPKGTGAPLPAANFSSLAPPQAARGAAPTVAILQTSYRSPMAVALREEQSAKRKYNSRREAEMHGQHVDAGEAEVAGPSSRCGAANSMAGSAEATRGEESFRVALFDEFLLRQNAYYCNRARTVRALEKMLTPDFIPSTTDASTRLVRKMVSRSLLNESMGPETSSIVAQRQRQRIPFTSLLVKQHTSPYVDPCTFQPNISPAARAAKEEDRRRQRANKQSPAAQQKSFFERLYADQERRARRREDAKKRVEAEEVEGLTFQPALNVKCNARVHSLLNPRNYQPYQAYLHEKRRWLDAKRRELEEEAKQAEEDVCTFRPQTTKKPAYIEKMVKSFGVLRKQDTEF</sequence>
<dbReference type="AlphaFoldDB" id="A0A836GUK5"/>
<feature type="compositionally biased region" description="Basic and acidic residues" evidence="1">
    <location>
        <begin position="404"/>
        <end position="413"/>
    </location>
</feature>